<evidence type="ECO:0000259" key="6">
    <source>
        <dbReference type="Pfam" id="PF18201"/>
    </source>
</evidence>
<feature type="compositionally biased region" description="Polar residues" evidence="4">
    <location>
        <begin position="21"/>
        <end position="31"/>
    </location>
</feature>
<dbReference type="GO" id="GO:0070286">
    <property type="term" value="P:axonemal dynein complex assembly"/>
    <property type="evidence" value="ECO:0007669"/>
    <property type="project" value="UniProtKB-UniRule"/>
</dbReference>
<dbReference type="Pfam" id="PF08190">
    <property type="entry name" value="PIH1"/>
    <property type="match status" value="1"/>
</dbReference>
<dbReference type="InterPro" id="IPR012981">
    <property type="entry name" value="PIH1_N"/>
</dbReference>
<dbReference type="AlphaFoldDB" id="A0AAD5Q7U5"/>
<feature type="compositionally biased region" description="Polar residues" evidence="4">
    <location>
        <begin position="582"/>
        <end position="596"/>
    </location>
</feature>
<evidence type="ECO:0000256" key="1">
    <source>
        <dbReference type="ARBA" id="ARBA00004496"/>
    </source>
</evidence>
<comment type="caution">
    <text evidence="7">The sequence shown here is derived from an EMBL/GenBank/DDBJ whole genome shotgun (WGS) entry which is preliminary data.</text>
</comment>
<organism evidence="7 8">
    <name type="scientific">Pythium insidiosum</name>
    <name type="common">Pythiosis disease agent</name>
    <dbReference type="NCBI Taxonomy" id="114742"/>
    <lineage>
        <taxon>Eukaryota</taxon>
        <taxon>Sar</taxon>
        <taxon>Stramenopiles</taxon>
        <taxon>Oomycota</taxon>
        <taxon>Peronosporomycetes</taxon>
        <taxon>Pythiales</taxon>
        <taxon>Pythiaceae</taxon>
        <taxon>Pythium</taxon>
    </lineage>
</organism>
<dbReference type="GO" id="GO:0005737">
    <property type="term" value="C:cytoplasm"/>
    <property type="evidence" value="ECO:0007669"/>
    <property type="project" value="UniProtKB-SubCell"/>
</dbReference>
<dbReference type="Proteomes" id="UP001209570">
    <property type="component" value="Unassembled WGS sequence"/>
</dbReference>
<dbReference type="Gene3D" id="2.60.40.790">
    <property type="match status" value="1"/>
</dbReference>
<feature type="domain" description="PIH1 N-terminal" evidence="5">
    <location>
        <begin position="84"/>
        <end position="223"/>
    </location>
</feature>
<name>A0AAD5Q7U5_PYTIN</name>
<dbReference type="InterPro" id="IPR041442">
    <property type="entry name" value="PIH1D1/2/3_CS-like"/>
</dbReference>
<feature type="compositionally biased region" description="Acidic residues" evidence="4">
    <location>
        <begin position="557"/>
        <end position="567"/>
    </location>
</feature>
<evidence type="ECO:0000256" key="3">
    <source>
        <dbReference type="HAMAP-Rule" id="MF_03069"/>
    </source>
</evidence>
<feature type="compositionally biased region" description="Acidic residues" evidence="4">
    <location>
        <begin position="448"/>
        <end position="457"/>
    </location>
</feature>
<dbReference type="InterPro" id="IPR050734">
    <property type="entry name" value="PIH1/Kintoun_subfamily"/>
</dbReference>
<dbReference type="InterPro" id="IPR034727">
    <property type="entry name" value="Kintoun"/>
</dbReference>
<feature type="region of interest" description="Disordered" evidence="4">
    <location>
        <begin position="430"/>
        <end position="492"/>
    </location>
</feature>
<evidence type="ECO:0000313" key="8">
    <source>
        <dbReference type="Proteomes" id="UP001209570"/>
    </source>
</evidence>
<reference evidence="7" key="1">
    <citation type="submission" date="2021-12" db="EMBL/GenBank/DDBJ databases">
        <title>Prjna785345.</title>
        <authorList>
            <person name="Rujirawat T."/>
            <person name="Krajaejun T."/>
        </authorList>
    </citation>
    <scope>NUCLEOTIDE SEQUENCE</scope>
    <source>
        <strain evidence="7">Pi057C3</strain>
    </source>
</reference>
<accession>A0AAD5Q7U5</accession>
<feature type="region of interest" description="Disordered" evidence="4">
    <location>
        <begin position="1"/>
        <end position="57"/>
    </location>
</feature>
<comment type="subcellular location">
    <subcellularLocation>
        <location evidence="1 3">Cytoplasm</location>
    </subcellularLocation>
</comment>
<sequence>MGVDRVSPSPSSSSSSAAASDNQHVPSQDELTSLFDAAMKRAAESPSGSVGGGAGITRDEQQRFLKAMADPEFRALLHDYMAEIADPAHRAETEQYLAQLEREQRVPEDKLLIRPTPGFVVKTAWADASAARQKLFVNICSSPELQPPSSTRVAATARSPAGLSWRLPFSLGPERLEKDKSGGSALAFDACFHPKTVQMAQRQRAYRDMVVKTALDTVEQQLRRTRRDDQGAVGRDFHVLRGVAYKSGDPVTMCLTRDGAATATAKTLTTLETASGASSPSSVSSSSSSSAFSTSSSSSINTSKPRTPTPPSASASPLIEELSSSQDKSSPVPRKIEFRLVHRGQFEMIDHMQAPLPQNAPLPVRRPKELVVEMAFPQHASARGIDLDVNETTVRVSASGYEPLELSLPHPVVEAKGSARFDKRTRQLIVTLPVKPPTPPPQKRLEIQEESEEDTETEVTAPLEEKQSSDGKQDEVRPKSAMPEPEPKKEKKIASDAFSMLRETALMVANDPLYVRRDGPPSPPVTTTKLEQTLDDTIRQHVAGDSTFDDLPPLESCSEDEQEEEEEKEKAATSHATDKASEVSTLSTPQPTTEKSTAPTFTVTETATCRSYIIDVRDVDKSSVQLSFPSPTSFRVAFSDCSGGRYELSIADLPQPVDASRAECHVATENLVVILYRQAATSDTSDGEMMPQDAPPVGRFQNELLYELD</sequence>
<dbReference type="PANTHER" id="PTHR22997">
    <property type="entry name" value="PIH1 DOMAIN-CONTAINING PROTEIN 1"/>
    <property type="match status" value="1"/>
</dbReference>
<evidence type="ECO:0000256" key="2">
    <source>
        <dbReference type="ARBA" id="ARBA00022490"/>
    </source>
</evidence>
<dbReference type="EMBL" id="JAKCXM010000315">
    <property type="protein sequence ID" value="KAJ0395999.1"/>
    <property type="molecule type" value="Genomic_DNA"/>
</dbReference>
<dbReference type="PANTHER" id="PTHR22997:SF0">
    <property type="entry name" value="PIH1 DOMAIN-CONTAINING PROTEIN 1"/>
    <property type="match status" value="1"/>
</dbReference>
<comment type="function">
    <text evidence="3">Required for cytoplasmic pre-assembly of axonemal dyneins, thereby playing a central role in motility in cilia and flagella. Involved in pre-assembly of dynein arm complexes in the cytoplasm before intraflagellar transport loads them for the ciliary compartment.</text>
</comment>
<evidence type="ECO:0000313" key="7">
    <source>
        <dbReference type="EMBL" id="KAJ0395999.1"/>
    </source>
</evidence>
<feature type="region of interest" description="Disordered" evidence="4">
    <location>
        <begin position="543"/>
        <end position="598"/>
    </location>
</feature>
<keyword evidence="2 3" id="KW-0963">Cytoplasm</keyword>
<dbReference type="Pfam" id="PF18201">
    <property type="entry name" value="PIH1_CS"/>
    <property type="match status" value="1"/>
</dbReference>
<protein>
    <recommendedName>
        <fullName evidence="3">Protein kintoun</fullName>
    </recommendedName>
    <alternativeName>
        <fullName evidence="3">Dynein assembly factor 2, axonemal homolog</fullName>
    </alternativeName>
</protein>
<feature type="region of interest" description="Disordered" evidence="4">
    <location>
        <begin position="272"/>
        <end position="333"/>
    </location>
</feature>
<dbReference type="GO" id="GO:0060285">
    <property type="term" value="P:cilium-dependent cell motility"/>
    <property type="evidence" value="ECO:0007669"/>
    <property type="project" value="UniProtKB-UniRule"/>
</dbReference>
<evidence type="ECO:0000259" key="5">
    <source>
        <dbReference type="Pfam" id="PF08190"/>
    </source>
</evidence>
<evidence type="ECO:0000256" key="4">
    <source>
        <dbReference type="SAM" id="MobiDB-lite"/>
    </source>
</evidence>
<dbReference type="HAMAP" id="MF_03069">
    <property type="entry name" value="Kintoun"/>
    <property type="match status" value="1"/>
</dbReference>
<feature type="compositionally biased region" description="Low complexity" evidence="4">
    <location>
        <begin position="272"/>
        <end position="317"/>
    </location>
</feature>
<feature type="compositionally biased region" description="Basic and acidic residues" evidence="4">
    <location>
        <begin position="463"/>
        <end position="478"/>
    </location>
</feature>
<feature type="domain" description="PIH1D1/2/3 CS-like" evidence="6">
    <location>
        <begin position="334"/>
        <end position="435"/>
    </location>
</feature>
<proteinExistence type="inferred from homology"/>
<dbReference type="InterPro" id="IPR008978">
    <property type="entry name" value="HSP20-like_chaperone"/>
</dbReference>
<gene>
    <name evidence="7" type="ORF">P43SY_000772</name>
</gene>
<feature type="compositionally biased region" description="Low complexity" evidence="4">
    <location>
        <begin position="7"/>
        <end position="20"/>
    </location>
</feature>
<feature type="compositionally biased region" description="Basic and acidic residues" evidence="4">
    <location>
        <begin position="568"/>
        <end position="581"/>
    </location>
</feature>
<keyword evidence="8" id="KW-1185">Reference proteome</keyword>
<comment type="similarity">
    <text evidence="3">Belongs to the PIH1 family. Kintoun subfamily.</text>
</comment>